<gene>
    <name evidence="1" type="ORF">ERS013201_03002</name>
</gene>
<proteinExistence type="predicted"/>
<accession>A0A655Z4P6</accession>
<dbReference type="Proteomes" id="UP000046067">
    <property type="component" value="Unassembled WGS sequence"/>
</dbReference>
<protein>
    <submittedName>
        <fullName evidence="1">Uncharacterized protein</fullName>
    </submittedName>
</protein>
<reference evidence="1 2" key="1">
    <citation type="submission" date="2015-07" db="EMBL/GenBank/DDBJ databases">
        <authorList>
            <consortium name="Pathogen Informatics"/>
        </authorList>
    </citation>
    <scope>NUCLEOTIDE SEQUENCE [LARGE SCALE GENOMIC DNA]</scope>
    <source>
        <strain evidence="1 2">A325</strain>
    </source>
</reference>
<evidence type="ECO:0000313" key="2">
    <source>
        <dbReference type="Proteomes" id="UP000046067"/>
    </source>
</evidence>
<organism evidence="1 2">
    <name type="scientific">Vibrio cholerae</name>
    <dbReference type="NCBI Taxonomy" id="666"/>
    <lineage>
        <taxon>Bacteria</taxon>
        <taxon>Pseudomonadati</taxon>
        <taxon>Pseudomonadota</taxon>
        <taxon>Gammaproteobacteria</taxon>
        <taxon>Vibrionales</taxon>
        <taxon>Vibrionaceae</taxon>
        <taxon>Vibrio</taxon>
    </lineage>
</organism>
<name>A0A655Z4P6_VIBCL</name>
<dbReference type="AlphaFoldDB" id="A0A655Z4P6"/>
<sequence length="82" mass="9185">MLVYHLAHACGGGVVWHAFKQNGFCAIRQWAIHQIGVTRYPTHISGTPEHFIGLIVEYIFEGHGRINQITASGVQYAFRFTG</sequence>
<dbReference type="EMBL" id="CWQJ01000022">
    <property type="protein sequence ID" value="CSC58638.1"/>
    <property type="molecule type" value="Genomic_DNA"/>
</dbReference>
<evidence type="ECO:0000313" key="1">
    <source>
        <dbReference type="EMBL" id="CSC58638.1"/>
    </source>
</evidence>